<gene>
    <name evidence="6" type="ORF">NZD86_15525</name>
</gene>
<keyword evidence="4" id="KW-0804">Transcription</keyword>
<dbReference type="InterPro" id="IPR000847">
    <property type="entry name" value="LysR_HTH_N"/>
</dbReference>
<dbReference type="PRINTS" id="PR00039">
    <property type="entry name" value="HTHLYSR"/>
</dbReference>
<dbReference type="InterPro" id="IPR050950">
    <property type="entry name" value="HTH-type_LysR_regulators"/>
</dbReference>
<dbReference type="SUPFAM" id="SSF53850">
    <property type="entry name" value="Periplasmic binding protein-like II"/>
    <property type="match status" value="1"/>
</dbReference>
<evidence type="ECO:0000256" key="3">
    <source>
        <dbReference type="ARBA" id="ARBA00023125"/>
    </source>
</evidence>
<evidence type="ECO:0000259" key="5">
    <source>
        <dbReference type="PROSITE" id="PS50931"/>
    </source>
</evidence>
<dbReference type="Pfam" id="PF00126">
    <property type="entry name" value="HTH_1"/>
    <property type="match status" value="1"/>
</dbReference>
<dbReference type="Gene3D" id="3.40.190.290">
    <property type="match status" value="1"/>
</dbReference>
<name>A0ABY6YZX5_9BACL</name>
<dbReference type="Pfam" id="PF03466">
    <property type="entry name" value="LysR_substrate"/>
    <property type="match status" value="1"/>
</dbReference>
<keyword evidence="3" id="KW-0238">DNA-binding</keyword>
<sequence length="299" mass="34259">MEFRLLEYFLKLAEELHFTRTAELMGISQPTLSHQIQLLESRVNTKLFERSGKQIRLTQAGKILREHALRIFEELDQAMIEIKQLNDLRHRSVSIGCAGTHVLIQPTISFQEQYPDVELSITDLRSEETIEALMSQQLDLGIIFLPNALDSRLACIHLFEEEFFLVISSGHKLSRTKSVTFEELHSIPLALLPKSYLIRQFIDEYTSPHGFKLKPTLQLSSLESLREVLSFHKLGTILTRSYLTQISDPTLVAVPVVNCPTMSVGLVYPKNTVLDAVRKQFIKHVLDVYRPQHAVNRKV</sequence>
<evidence type="ECO:0000313" key="7">
    <source>
        <dbReference type="Proteomes" id="UP001164803"/>
    </source>
</evidence>
<keyword evidence="2" id="KW-0805">Transcription regulation</keyword>
<dbReference type="Gene3D" id="1.10.10.10">
    <property type="entry name" value="Winged helix-like DNA-binding domain superfamily/Winged helix DNA-binding domain"/>
    <property type="match status" value="1"/>
</dbReference>
<accession>A0ABY6YZX5</accession>
<keyword evidence="7" id="KW-1185">Reference proteome</keyword>
<dbReference type="PANTHER" id="PTHR30419">
    <property type="entry name" value="HTH-TYPE TRANSCRIPTIONAL REGULATOR YBHD"/>
    <property type="match status" value="1"/>
</dbReference>
<dbReference type="SUPFAM" id="SSF46785">
    <property type="entry name" value="Winged helix' DNA-binding domain"/>
    <property type="match status" value="1"/>
</dbReference>
<dbReference type="PROSITE" id="PS50931">
    <property type="entry name" value="HTH_LYSR"/>
    <property type="match status" value="1"/>
</dbReference>
<dbReference type="RefSeq" id="WP_268042958.1">
    <property type="nucleotide sequence ID" value="NZ_CP104064.1"/>
</dbReference>
<organism evidence="6 7">
    <name type="scientific">Alicyclobacillus dauci</name>
    <dbReference type="NCBI Taxonomy" id="1475485"/>
    <lineage>
        <taxon>Bacteria</taxon>
        <taxon>Bacillati</taxon>
        <taxon>Bacillota</taxon>
        <taxon>Bacilli</taxon>
        <taxon>Bacillales</taxon>
        <taxon>Alicyclobacillaceae</taxon>
        <taxon>Alicyclobacillus</taxon>
    </lineage>
</organism>
<dbReference type="InterPro" id="IPR036390">
    <property type="entry name" value="WH_DNA-bd_sf"/>
</dbReference>
<feature type="domain" description="HTH lysR-type" evidence="5">
    <location>
        <begin position="1"/>
        <end position="58"/>
    </location>
</feature>
<reference evidence="6" key="1">
    <citation type="submission" date="2022-08" db="EMBL/GenBank/DDBJ databases">
        <title>Alicyclobacillus dauci DSM2870, complete genome.</title>
        <authorList>
            <person name="Wang Q."/>
            <person name="Cai R."/>
            <person name="Wang Z."/>
        </authorList>
    </citation>
    <scope>NUCLEOTIDE SEQUENCE</scope>
    <source>
        <strain evidence="6">DSM 28700</strain>
    </source>
</reference>
<dbReference type="PANTHER" id="PTHR30419:SF8">
    <property type="entry name" value="NITROGEN ASSIMILATION TRANSCRIPTIONAL ACTIVATOR-RELATED"/>
    <property type="match status" value="1"/>
</dbReference>
<dbReference type="CDD" id="cd05466">
    <property type="entry name" value="PBP2_LTTR_substrate"/>
    <property type="match status" value="1"/>
</dbReference>
<evidence type="ECO:0000313" key="6">
    <source>
        <dbReference type="EMBL" id="WAH35676.1"/>
    </source>
</evidence>
<proteinExistence type="inferred from homology"/>
<dbReference type="EMBL" id="CP104064">
    <property type="protein sequence ID" value="WAH35676.1"/>
    <property type="molecule type" value="Genomic_DNA"/>
</dbReference>
<evidence type="ECO:0000256" key="1">
    <source>
        <dbReference type="ARBA" id="ARBA00009437"/>
    </source>
</evidence>
<dbReference type="InterPro" id="IPR036388">
    <property type="entry name" value="WH-like_DNA-bd_sf"/>
</dbReference>
<dbReference type="Proteomes" id="UP001164803">
    <property type="component" value="Chromosome"/>
</dbReference>
<protein>
    <submittedName>
        <fullName evidence="6">LysR family transcriptional regulator</fullName>
    </submittedName>
</protein>
<comment type="similarity">
    <text evidence="1">Belongs to the LysR transcriptional regulatory family.</text>
</comment>
<dbReference type="InterPro" id="IPR005119">
    <property type="entry name" value="LysR_subst-bd"/>
</dbReference>
<evidence type="ECO:0000256" key="2">
    <source>
        <dbReference type="ARBA" id="ARBA00023015"/>
    </source>
</evidence>
<evidence type="ECO:0000256" key="4">
    <source>
        <dbReference type="ARBA" id="ARBA00023163"/>
    </source>
</evidence>